<dbReference type="RefSeq" id="WP_094689734.1">
    <property type="nucleotide sequence ID" value="NZ_JACBYZ010000001.1"/>
</dbReference>
<dbReference type="Pfam" id="PF04079">
    <property type="entry name" value="SMC_ScpB"/>
    <property type="match status" value="1"/>
</dbReference>
<proteinExistence type="predicted"/>
<evidence type="ECO:0000256" key="4">
    <source>
        <dbReference type="ARBA" id="ARBA00023306"/>
    </source>
</evidence>
<evidence type="ECO:0000313" key="7">
    <source>
        <dbReference type="Proteomes" id="UP000228976"/>
    </source>
</evidence>
<keyword evidence="1" id="KW-0963">Cytoplasm</keyword>
<dbReference type="InterPro" id="IPR036390">
    <property type="entry name" value="WH_DNA-bd_sf"/>
</dbReference>
<keyword evidence="2" id="KW-0132">Cell division</keyword>
<name>A0A261FAP6_9BIFI</name>
<dbReference type="GO" id="GO:0051301">
    <property type="term" value="P:cell division"/>
    <property type="evidence" value="ECO:0007669"/>
    <property type="project" value="UniProtKB-KW"/>
</dbReference>
<dbReference type="EMBL" id="MWWU01000002">
    <property type="protein sequence ID" value="OZG56178.1"/>
    <property type="molecule type" value="Genomic_DNA"/>
</dbReference>
<evidence type="ECO:0000256" key="5">
    <source>
        <dbReference type="SAM" id="MobiDB-lite"/>
    </source>
</evidence>
<dbReference type="OrthoDB" id="9806226at2"/>
<evidence type="ECO:0000256" key="2">
    <source>
        <dbReference type="ARBA" id="ARBA00022618"/>
    </source>
</evidence>
<evidence type="ECO:0000256" key="3">
    <source>
        <dbReference type="ARBA" id="ARBA00022829"/>
    </source>
</evidence>
<keyword evidence="4" id="KW-0131">Cell cycle</keyword>
<keyword evidence="3" id="KW-0159">Chromosome partition</keyword>
<protein>
    <submittedName>
        <fullName evidence="6">Segregation and condensation protein B</fullName>
    </submittedName>
</protein>
<dbReference type="PIRSF" id="PIRSF019345">
    <property type="entry name" value="ScpB"/>
    <property type="match status" value="1"/>
</dbReference>
<feature type="compositionally biased region" description="Low complexity" evidence="5">
    <location>
        <begin position="144"/>
        <end position="154"/>
    </location>
</feature>
<dbReference type="SUPFAM" id="SSF46785">
    <property type="entry name" value="Winged helix' DNA-binding domain"/>
    <property type="match status" value="2"/>
</dbReference>
<evidence type="ECO:0000313" key="6">
    <source>
        <dbReference type="EMBL" id="OZG56178.1"/>
    </source>
</evidence>
<organism evidence="6 7">
    <name type="scientific">Aeriscardovia aeriphila</name>
    <dbReference type="NCBI Taxonomy" id="218139"/>
    <lineage>
        <taxon>Bacteria</taxon>
        <taxon>Bacillati</taxon>
        <taxon>Actinomycetota</taxon>
        <taxon>Actinomycetes</taxon>
        <taxon>Bifidobacteriales</taxon>
        <taxon>Bifidobacteriaceae</taxon>
        <taxon>Aeriscardovia</taxon>
    </lineage>
</organism>
<feature type="region of interest" description="Disordered" evidence="5">
    <location>
        <begin position="142"/>
        <end position="172"/>
    </location>
</feature>
<keyword evidence="7" id="KW-1185">Reference proteome</keyword>
<comment type="caution">
    <text evidence="6">The sequence shown here is derived from an EMBL/GenBank/DDBJ whole genome shotgun (WGS) entry which is preliminary data.</text>
</comment>
<dbReference type="AlphaFoldDB" id="A0A261FAP6"/>
<dbReference type="GO" id="GO:0051304">
    <property type="term" value="P:chromosome separation"/>
    <property type="evidence" value="ECO:0007669"/>
    <property type="project" value="InterPro"/>
</dbReference>
<dbReference type="InterPro" id="IPR036388">
    <property type="entry name" value="WH-like_DNA-bd_sf"/>
</dbReference>
<gene>
    <name evidence="6" type="ORF">AEAE_0666</name>
</gene>
<evidence type="ECO:0000256" key="1">
    <source>
        <dbReference type="ARBA" id="ARBA00022490"/>
    </source>
</evidence>
<dbReference type="PANTHER" id="PTHR34298:SF2">
    <property type="entry name" value="SEGREGATION AND CONDENSATION PROTEIN B"/>
    <property type="match status" value="1"/>
</dbReference>
<sequence>MSQKSEPTALPASLSVSLEALLISSDEPVKVADLAAFLNLPDELIEEAMTKLAQTYEHRGLNLRESVRGWAFVSAPACDPLVTNFLGQQNTSRLSKAAVETLAIVAYKQPVTRSDVSNIRGVNSDSVVRSLIVRGLVAEEKASAKSPSKPGSAGDTRAEAAGAKPASSEATSTAKQLVTTDLFLEKMGIASLDELEPLAPLLPQVSQVAQISEEESKRLAARPRQAQLLDEIGEENV</sequence>
<feature type="region of interest" description="Disordered" evidence="5">
    <location>
        <begin position="214"/>
        <end position="237"/>
    </location>
</feature>
<dbReference type="PANTHER" id="PTHR34298">
    <property type="entry name" value="SEGREGATION AND CONDENSATION PROTEIN B"/>
    <property type="match status" value="1"/>
</dbReference>
<dbReference type="Proteomes" id="UP000228976">
    <property type="component" value="Unassembled WGS sequence"/>
</dbReference>
<dbReference type="Gene3D" id="1.10.10.10">
    <property type="entry name" value="Winged helix-like DNA-binding domain superfamily/Winged helix DNA-binding domain"/>
    <property type="match status" value="2"/>
</dbReference>
<dbReference type="InterPro" id="IPR005234">
    <property type="entry name" value="ScpB_csome_segregation"/>
</dbReference>
<accession>A0A261FAP6</accession>
<reference evidence="6 7" key="1">
    <citation type="journal article" date="2017" name="BMC Genomics">
        <title>Comparative genomic and phylogenomic analyses of the Bifidobacteriaceae family.</title>
        <authorList>
            <person name="Lugli G.A."/>
            <person name="Milani C."/>
            <person name="Turroni F."/>
            <person name="Duranti S."/>
            <person name="Mancabelli L."/>
            <person name="Mangifesta M."/>
            <person name="Ferrario C."/>
            <person name="Modesto M."/>
            <person name="Mattarelli P."/>
            <person name="Jiri K."/>
            <person name="van Sinderen D."/>
            <person name="Ventura M."/>
        </authorList>
    </citation>
    <scope>NUCLEOTIDE SEQUENCE [LARGE SCALE GENOMIC DNA]</scope>
    <source>
        <strain evidence="6 7">LMG 21773</strain>
    </source>
</reference>